<dbReference type="PANTHER" id="PTHR30055:SF151">
    <property type="entry name" value="TRANSCRIPTIONAL REGULATORY PROTEIN"/>
    <property type="match status" value="1"/>
</dbReference>
<evidence type="ECO:0000256" key="5">
    <source>
        <dbReference type="SAM" id="MobiDB-lite"/>
    </source>
</evidence>
<dbReference type="SUPFAM" id="SSF48498">
    <property type="entry name" value="Tetracyclin repressor-like, C-terminal domain"/>
    <property type="match status" value="1"/>
</dbReference>
<feature type="domain" description="HTH tetR-type" evidence="6">
    <location>
        <begin position="19"/>
        <end position="79"/>
    </location>
</feature>
<dbReference type="InterPro" id="IPR036271">
    <property type="entry name" value="Tet_transcr_reg_TetR-rel_C_sf"/>
</dbReference>
<feature type="compositionally biased region" description="Acidic residues" evidence="5">
    <location>
        <begin position="245"/>
        <end position="254"/>
    </location>
</feature>
<dbReference type="InterPro" id="IPR004111">
    <property type="entry name" value="Repressor_TetR_C"/>
</dbReference>
<dbReference type="SUPFAM" id="SSF46689">
    <property type="entry name" value="Homeodomain-like"/>
    <property type="match status" value="1"/>
</dbReference>
<dbReference type="Pfam" id="PF00440">
    <property type="entry name" value="TetR_N"/>
    <property type="match status" value="1"/>
</dbReference>
<keyword evidence="1" id="KW-0805">Transcription regulation</keyword>
<protein>
    <submittedName>
        <fullName evidence="7">TetR/AcrR family transcriptional regulator C-terminal domain-containing protein</fullName>
    </submittedName>
</protein>
<organism evidence="7 8">
    <name type="scientific">Streptomyces yatensis</name>
    <dbReference type="NCBI Taxonomy" id="155177"/>
    <lineage>
        <taxon>Bacteria</taxon>
        <taxon>Bacillati</taxon>
        <taxon>Actinomycetota</taxon>
        <taxon>Actinomycetes</taxon>
        <taxon>Kitasatosporales</taxon>
        <taxon>Streptomycetaceae</taxon>
        <taxon>Streptomyces</taxon>
        <taxon>Streptomyces violaceusniger group</taxon>
    </lineage>
</organism>
<gene>
    <name evidence="7" type="ORF">GCM10009680_52980</name>
</gene>
<dbReference type="PROSITE" id="PS50977">
    <property type="entry name" value="HTH_TETR_2"/>
    <property type="match status" value="1"/>
</dbReference>
<name>A0ABN2IIA6_9ACTN</name>
<evidence type="ECO:0000256" key="1">
    <source>
        <dbReference type="ARBA" id="ARBA00023015"/>
    </source>
</evidence>
<keyword evidence="3" id="KW-0804">Transcription</keyword>
<accession>A0ABN2IIA6</accession>
<dbReference type="EMBL" id="BAAALR010000061">
    <property type="protein sequence ID" value="GAA1705581.1"/>
    <property type="molecule type" value="Genomic_DNA"/>
</dbReference>
<dbReference type="InterPro" id="IPR050109">
    <property type="entry name" value="HTH-type_TetR-like_transc_reg"/>
</dbReference>
<comment type="caution">
    <text evidence="7">The sequence shown here is derived from an EMBL/GenBank/DDBJ whole genome shotgun (WGS) entry which is preliminary data.</text>
</comment>
<proteinExistence type="predicted"/>
<dbReference type="Gene3D" id="1.10.357.10">
    <property type="entry name" value="Tetracycline Repressor, domain 2"/>
    <property type="match status" value="1"/>
</dbReference>
<evidence type="ECO:0000259" key="6">
    <source>
        <dbReference type="PROSITE" id="PS50977"/>
    </source>
</evidence>
<reference evidence="7 8" key="1">
    <citation type="journal article" date="2019" name="Int. J. Syst. Evol. Microbiol.">
        <title>The Global Catalogue of Microorganisms (GCM) 10K type strain sequencing project: providing services to taxonomists for standard genome sequencing and annotation.</title>
        <authorList>
            <consortium name="The Broad Institute Genomics Platform"/>
            <consortium name="The Broad Institute Genome Sequencing Center for Infectious Disease"/>
            <person name="Wu L."/>
            <person name="Ma J."/>
        </authorList>
    </citation>
    <scope>NUCLEOTIDE SEQUENCE [LARGE SCALE GENOMIC DNA]</scope>
    <source>
        <strain evidence="7 8">JCM 13244</strain>
    </source>
</reference>
<keyword evidence="2 4" id="KW-0238">DNA-binding</keyword>
<feature type="DNA-binding region" description="H-T-H motif" evidence="4">
    <location>
        <begin position="42"/>
        <end position="61"/>
    </location>
</feature>
<dbReference type="InterPro" id="IPR001647">
    <property type="entry name" value="HTH_TetR"/>
</dbReference>
<dbReference type="Pfam" id="PF02909">
    <property type="entry name" value="TetR_C_1"/>
    <property type="match status" value="1"/>
</dbReference>
<dbReference type="InterPro" id="IPR009057">
    <property type="entry name" value="Homeodomain-like_sf"/>
</dbReference>
<dbReference type="RefSeq" id="WP_211123025.1">
    <property type="nucleotide sequence ID" value="NZ_BAAALR010000061.1"/>
</dbReference>
<feature type="region of interest" description="Disordered" evidence="5">
    <location>
        <begin position="1"/>
        <end position="20"/>
    </location>
</feature>
<sequence length="254" mass="27350">MTAHPTAPQSRRERPAKPALTREGIIATTVGLMRAEGLERVTMRRLAKELDTGPASLYVYVRNIAELHAAVLDELLGEVDLSPAGASGDWQDRLVRILTSYTSVLFEYPGLAQSALVARPFGKHYLRLGEALLALLDEGGLEPDRAAWVIDLLLQYATATAAEHAHRVPGDTPQDQADWQSLATAVRDVSPRTHPHIAALGPRLLSGSPQDRLAWGFDVLIAGARHTPVPEALSPSPADIGDPADTGDENDELS</sequence>
<evidence type="ECO:0000256" key="3">
    <source>
        <dbReference type="ARBA" id="ARBA00023163"/>
    </source>
</evidence>
<dbReference type="PANTHER" id="PTHR30055">
    <property type="entry name" value="HTH-TYPE TRANSCRIPTIONAL REGULATOR RUTR"/>
    <property type="match status" value="1"/>
</dbReference>
<evidence type="ECO:0000256" key="2">
    <source>
        <dbReference type="ARBA" id="ARBA00023125"/>
    </source>
</evidence>
<evidence type="ECO:0000256" key="4">
    <source>
        <dbReference type="PROSITE-ProRule" id="PRU00335"/>
    </source>
</evidence>
<dbReference type="Proteomes" id="UP001499947">
    <property type="component" value="Unassembled WGS sequence"/>
</dbReference>
<keyword evidence="8" id="KW-1185">Reference proteome</keyword>
<feature type="region of interest" description="Disordered" evidence="5">
    <location>
        <begin position="228"/>
        <end position="254"/>
    </location>
</feature>
<evidence type="ECO:0000313" key="8">
    <source>
        <dbReference type="Proteomes" id="UP001499947"/>
    </source>
</evidence>
<evidence type="ECO:0000313" key="7">
    <source>
        <dbReference type="EMBL" id="GAA1705581.1"/>
    </source>
</evidence>